<dbReference type="EMBL" id="LMAZ01000012">
    <property type="protein sequence ID" value="RGP52435.1"/>
    <property type="molecule type" value="Genomic_DNA"/>
</dbReference>
<protein>
    <submittedName>
        <fullName evidence="2">Uncharacterized protein</fullName>
    </submittedName>
</protein>
<organism evidence="2 3">
    <name type="scientific">Pseudomonas abyssi</name>
    <dbReference type="NCBI Taxonomy" id="170540"/>
    <lineage>
        <taxon>Bacteria</taxon>
        <taxon>Pseudomonadati</taxon>
        <taxon>Pseudomonadota</taxon>
        <taxon>Gammaproteobacteria</taxon>
        <taxon>Pseudomonadales</taxon>
        <taxon>Pseudomonadaceae</taxon>
        <taxon>Pseudomonas</taxon>
    </lineage>
</organism>
<accession>A0A395QX53</accession>
<reference evidence="2 3" key="1">
    <citation type="journal article" date="2018" name="Syst. Appl. Microbiol.">
        <title>Pseudomonas gallaeciensis sp. nov., isolated from crude-oil-contaminated intertidal sand samples after the Prestige oil spill.</title>
        <authorList>
            <person name="Mulet M."/>
            <person name="Sanchez D."/>
            <person name="Rodriguez A.C."/>
            <person name="Nogales B."/>
            <person name="Bosch R."/>
            <person name="Busquets A."/>
            <person name="Gomila M."/>
            <person name="Lalucat J."/>
            <person name="Garcia-Valdes E."/>
        </authorList>
    </citation>
    <scope>NUCLEOTIDE SEQUENCE [LARGE SCALE GENOMIC DNA]</scope>
    <source>
        <strain evidence="2 3">V113</strain>
    </source>
</reference>
<evidence type="ECO:0000256" key="1">
    <source>
        <dbReference type="SAM" id="MobiDB-lite"/>
    </source>
</evidence>
<dbReference type="RefSeq" id="WP_118131992.1">
    <property type="nucleotide sequence ID" value="NZ_LMAZ01000012.1"/>
</dbReference>
<proteinExistence type="predicted"/>
<gene>
    <name evidence="2" type="ORF">ASB58_18865</name>
</gene>
<name>A0A395QX53_9PSED</name>
<dbReference type="Proteomes" id="UP000265411">
    <property type="component" value="Unassembled WGS sequence"/>
</dbReference>
<sequence>MEGWGVIIRAGRVMLLAGLAGGAGYWLTWEPPAADKGPLLSDDAAAALEPVEPTSAPDYDAIVNSMLRESAEAELSAAPPPRQTVFNDRNYEARAPDNIMESAHVPRLPAASARRERPRAGLSGSGDARFEWVDARRKRSRWQTRYEYRNGVINNSSFCRNYRRGSIEYRTCRKGARAWLAERCGDGTRLASARQRMYCHAHSGFRL</sequence>
<feature type="region of interest" description="Disordered" evidence="1">
    <location>
        <begin position="97"/>
        <end position="125"/>
    </location>
</feature>
<dbReference type="AlphaFoldDB" id="A0A395QX53"/>
<comment type="caution">
    <text evidence="2">The sequence shown here is derived from an EMBL/GenBank/DDBJ whole genome shotgun (WGS) entry which is preliminary data.</text>
</comment>
<evidence type="ECO:0000313" key="3">
    <source>
        <dbReference type="Proteomes" id="UP000265411"/>
    </source>
</evidence>
<evidence type="ECO:0000313" key="2">
    <source>
        <dbReference type="EMBL" id="RGP52435.1"/>
    </source>
</evidence>
<keyword evidence="3" id="KW-1185">Reference proteome</keyword>